<proteinExistence type="predicted"/>
<dbReference type="Pfam" id="PF06082">
    <property type="entry name" value="YjbH"/>
    <property type="match status" value="2"/>
</dbReference>
<dbReference type="InterPro" id="IPR010344">
    <property type="entry name" value="YbjH"/>
</dbReference>
<sequence length="691" mass="77261">MRLLSTGIGLLIATTPALANEQPIVQPSLNGYGGYFNVPSAYNLQEGYGSIIYSTLTERGGYKDTPNYQFGVSLWESVELSTRLSAYTQDSSGSSDLSANVKMQIPFIPDDWFKLAVGIQDLGGAANHYDAKFMVASKYFADYNLDISLGAGSSDSKLDRINGTFAALKWQPYEWGAILAEYDATSTNYGIELATPKNWLWGAQIISKAMLGASDDQLADNTFYSVGLNVPLTRKATEITPTQLKQIKPIETEQTSSLAQTLSMLNKALVRRDFDQFRIGMAGNSRIVVEVDNSVYSTNVIDTYGVVIGLISQYAPNQVKDFTVNIKQSGVVVNSASGNLAQYRSFLKGDALKLSQNKPNTDINWFESESSFFIKPKITLYPHLNSTVGTEVGMFDYSLALASHLELPLWKGAAFTALHINQLKESKDYRDGRAFSGGRQPDSALLNATFHQVVNLPLNSRVLFNYGKYAQDFVQTSVEADWISDSGAHRVSVYAGNYKFEGHTSYGYDRNCLNDPDKVLIECYKKIASDIDRKIKVAKYRYYSSSLDTSFLAKYGQFWSGDKGYHFIVSRHFDDVEVNFSFKATKGAREGLSGFNYEDDYQKQVGIGFTVPLGPRKDFNNKYINIRGRADWSYVLHTLVGEEHNGLTFGLADEARNFYNLSTHFNNFDRSGLNYLQQNQERLRSAFFELR</sequence>
<evidence type="ECO:0000256" key="1">
    <source>
        <dbReference type="SAM" id="SignalP"/>
    </source>
</evidence>
<protein>
    <submittedName>
        <fullName evidence="2">YjbH domain-containing protein</fullName>
    </submittedName>
</protein>
<keyword evidence="1" id="KW-0732">Signal</keyword>
<gene>
    <name evidence="2" type="ORF">OLW01_09200</name>
</gene>
<feature type="chain" id="PRO_5045150753" evidence="1">
    <location>
        <begin position="20"/>
        <end position="691"/>
    </location>
</feature>
<feature type="signal peptide" evidence="1">
    <location>
        <begin position="1"/>
        <end position="19"/>
    </location>
</feature>
<dbReference type="Proteomes" id="UP001163726">
    <property type="component" value="Chromosome"/>
</dbReference>
<dbReference type="RefSeq" id="WP_268073576.1">
    <property type="nucleotide sequence ID" value="NZ_CP109965.1"/>
</dbReference>
<evidence type="ECO:0000313" key="2">
    <source>
        <dbReference type="EMBL" id="WAJ69360.1"/>
    </source>
</evidence>
<organism evidence="2 3">
    <name type="scientific">Catenovulum adriaticum</name>
    <dbReference type="NCBI Taxonomy" id="2984846"/>
    <lineage>
        <taxon>Bacteria</taxon>
        <taxon>Pseudomonadati</taxon>
        <taxon>Pseudomonadota</taxon>
        <taxon>Gammaproteobacteria</taxon>
        <taxon>Alteromonadales</taxon>
        <taxon>Alteromonadaceae</taxon>
        <taxon>Catenovulum</taxon>
    </lineage>
</organism>
<keyword evidence="3" id="KW-1185">Reference proteome</keyword>
<evidence type="ECO:0000313" key="3">
    <source>
        <dbReference type="Proteomes" id="UP001163726"/>
    </source>
</evidence>
<dbReference type="EMBL" id="CP109965">
    <property type="protein sequence ID" value="WAJ69360.1"/>
    <property type="molecule type" value="Genomic_DNA"/>
</dbReference>
<name>A0ABY7AJ60_9ALTE</name>
<accession>A0ABY7AJ60</accession>
<reference evidence="2" key="1">
    <citation type="submission" date="2022-10" db="EMBL/GenBank/DDBJ databases">
        <title>Catenovulum adriacola sp. nov. isolated in the Harbour of Susak.</title>
        <authorList>
            <person name="Schoch T."/>
            <person name="Reich S.J."/>
            <person name="Stoeferle S."/>
            <person name="Flaiz M."/>
            <person name="Kazda M."/>
            <person name="Riedel C.U."/>
            <person name="Duerre P."/>
        </authorList>
    </citation>
    <scope>NUCLEOTIDE SEQUENCE</scope>
    <source>
        <strain evidence="2">TS8</strain>
    </source>
</reference>